<keyword evidence="2" id="KW-1185">Reference proteome</keyword>
<organism evidence="1 2">
    <name type="scientific">Aspergillus pseudotamarii</name>
    <dbReference type="NCBI Taxonomy" id="132259"/>
    <lineage>
        <taxon>Eukaryota</taxon>
        <taxon>Fungi</taxon>
        <taxon>Dikarya</taxon>
        <taxon>Ascomycota</taxon>
        <taxon>Pezizomycotina</taxon>
        <taxon>Eurotiomycetes</taxon>
        <taxon>Eurotiomycetidae</taxon>
        <taxon>Eurotiales</taxon>
        <taxon>Aspergillaceae</taxon>
        <taxon>Aspergillus</taxon>
        <taxon>Aspergillus subgen. Circumdati</taxon>
    </lineage>
</organism>
<name>A0A5N6SJY7_ASPPS</name>
<gene>
    <name evidence="1" type="ORF">BDV38DRAFT_258456</name>
</gene>
<dbReference type="EMBL" id="ML743617">
    <property type="protein sequence ID" value="KAE8133424.1"/>
    <property type="molecule type" value="Genomic_DNA"/>
</dbReference>
<evidence type="ECO:0000313" key="1">
    <source>
        <dbReference type="EMBL" id="KAE8133424.1"/>
    </source>
</evidence>
<dbReference type="AlphaFoldDB" id="A0A5N6SJY7"/>
<reference evidence="1 2" key="1">
    <citation type="submission" date="2019-04" db="EMBL/GenBank/DDBJ databases">
        <title>Friends and foes A comparative genomics study of 23 Aspergillus species from section Flavi.</title>
        <authorList>
            <consortium name="DOE Joint Genome Institute"/>
            <person name="Kjaerbolling I."/>
            <person name="Vesth T."/>
            <person name="Frisvad J.C."/>
            <person name="Nybo J.L."/>
            <person name="Theobald S."/>
            <person name="Kildgaard S."/>
            <person name="Isbrandt T."/>
            <person name="Kuo A."/>
            <person name="Sato A."/>
            <person name="Lyhne E.K."/>
            <person name="Kogle M.E."/>
            <person name="Wiebenga A."/>
            <person name="Kun R.S."/>
            <person name="Lubbers R.J."/>
            <person name="Makela M.R."/>
            <person name="Barry K."/>
            <person name="Chovatia M."/>
            <person name="Clum A."/>
            <person name="Daum C."/>
            <person name="Haridas S."/>
            <person name="He G."/>
            <person name="LaButti K."/>
            <person name="Lipzen A."/>
            <person name="Mondo S."/>
            <person name="Riley R."/>
            <person name="Salamov A."/>
            <person name="Simmons B.A."/>
            <person name="Magnuson J.K."/>
            <person name="Henrissat B."/>
            <person name="Mortensen U.H."/>
            <person name="Larsen T.O."/>
            <person name="Devries R.P."/>
            <person name="Grigoriev I.V."/>
            <person name="Machida M."/>
            <person name="Baker S.E."/>
            <person name="Andersen M.R."/>
        </authorList>
    </citation>
    <scope>NUCLEOTIDE SEQUENCE [LARGE SCALE GENOMIC DNA]</scope>
    <source>
        <strain evidence="1 2">CBS 117625</strain>
    </source>
</reference>
<protein>
    <submittedName>
        <fullName evidence="1">Uncharacterized protein</fullName>
    </submittedName>
</protein>
<sequence length="62" mass="6829">MIIRPTGCGTRSQPNLAVLSKSSQSRFDETALCYTKVAVTVDCDDQCSLRSELRTLSCDNGW</sequence>
<dbReference type="GeneID" id="43639941"/>
<dbReference type="RefSeq" id="XP_031909487.1">
    <property type="nucleotide sequence ID" value="XM_032055731.1"/>
</dbReference>
<accession>A0A5N6SJY7</accession>
<proteinExistence type="predicted"/>
<dbReference type="Proteomes" id="UP000325672">
    <property type="component" value="Unassembled WGS sequence"/>
</dbReference>
<evidence type="ECO:0000313" key="2">
    <source>
        <dbReference type="Proteomes" id="UP000325672"/>
    </source>
</evidence>